<protein>
    <submittedName>
        <fullName evidence="2">Uncharacterized protein</fullName>
    </submittedName>
</protein>
<keyword evidence="1" id="KW-0812">Transmembrane</keyword>
<reference evidence="2 3" key="1">
    <citation type="submission" date="2024-01" db="EMBL/GenBank/DDBJ databases">
        <title>The genomes of 5 underutilized Papilionoideae crops provide insights into root nodulation and disease resistance.</title>
        <authorList>
            <person name="Yuan L."/>
        </authorList>
    </citation>
    <scope>NUCLEOTIDE SEQUENCE [LARGE SCALE GENOMIC DNA]</scope>
    <source>
        <strain evidence="2">LY-2023</strain>
        <tissue evidence="2">Leaf</tissue>
    </source>
</reference>
<dbReference type="Proteomes" id="UP001359559">
    <property type="component" value="Unassembled WGS sequence"/>
</dbReference>
<proteinExistence type="predicted"/>
<sequence>MPTPKHCIPIFVLMYPCPGCDSRNENKNSIKMKRKAEETELGGRDLKLNYYGTITPSTPIPLLLFPFSCVFMLLLHVLPHT</sequence>
<evidence type="ECO:0000313" key="3">
    <source>
        <dbReference type="Proteomes" id="UP001359559"/>
    </source>
</evidence>
<name>A0AAN9JS87_CLITE</name>
<keyword evidence="3" id="KW-1185">Reference proteome</keyword>
<evidence type="ECO:0000313" key="2">
    <source>
        <dbReference type="EMBL" id="KAK7303344.1"/>
    </source>
</evidence>
<keyword evidence="1" id="KW-0472">Membrane</keyword>
<dbReference type="EMBL" id="JAYKXN010000003">
    <property type="protein sequence ID" value="KAK7303344.1"/>
    <property type="molecule type" value="Genomic_DNA"/>
</dbReference>
<dbReference type="AlphaFoldDB" id="A0AAN9JS87"/>
<accession>A0AAN9JS87</accession>
<organism evidence="2 3">
    <name type="scientific">Clitoria ternatea</name>
    <name type="common">Butterfly pea</name>
    <dbReference type="NCBI Taxonomy" id="43366"/>
    <lineage>
        <taxon>Eukaryota</taxon>
        <taxon>Viridiplantae</taxon>
        <taxon>Streptophyta</taxon>
        <taxon>Embryophyta</taxon>
        <taxon>Tracheophyta</taxon>
        <taxon>Spermatophyta</taxon>
        <taxon>Magnoliopsida</taxon>
        <taxon>eudicotyledons</taxon>
        <taxon>Gunneridae</taxon>
        <taxon>Pentapetalae</taxon>
        <taxon>rosids</taxon>
        <taxon>fabids</taxon>
        <taxon>Fabales</taxon>
        <taxon>Fabaceae</taxon>
        <taxon>Papilionoideae</taxon>
        <taxon>50 kb inversion clade</taxon>
        <taxon>NPAAA clade</taxon>
        <taxon>indigoferoid/millettioid clade</taxon>
        <taxon>Phaseoleae</taxon>
        <taxon>Clitoria</taxon>
    </lineage>
</organism>
<comment type="caution">
    <text evidence="2">The sequence shown here is derived from an EMBL/GenBank/DDBJ whole genome shotgun (WGS) entry which is preliminary data.</text>
</comment>
<gene>
    <name evidence="2" type="ORF">RJT34_14247</name>
</gene>
<evidence type="ECO:0000256" key="1">
    <source>
        <dbReference type="SAM" id="Phobius"/>
    </source>
</evidence>
<feature type="transmembrane region" description="Helical" evidence="1">
    <location>
        <begin position="60"/>
        <end position="78"/>
    </location>
</feature>
<keyword evidence="1" id="KW-1133">Transmembrane helix</keyword>